<dbReference type="Proteomes" id="UP000306544">
    <property type="component" value="Unassembled WGS sequence"/>
</dbReference>
<feature type="region of interest" description="Disordered" evidence="1">
    <location>
        <begin position="93"/>
        <end position="117"/>
    </location>
</feature>
<keyword evidence="4" id="KW-1185">Reference proteome</keyword>
<keyword evidence="2" id="KW-1133">Transmembrane helix</keyword>
<gene>
    <name evidence="3" type="ORF">FEF27_00160</name>
</gene>
<sequence length="117" mass="12091">MDQLMILIGTTCLVVLVVNIVAALLAFLRRGFNEDWLLVVLLSGTTGAAVVVLVIVLVPLVSGSPEPPLRLVDVAVILTGTAALTAAVRAAAGARTPEDARAGHDSSGSITPREERP</sequence>
<dbReference type="RefSeq" id="WP_138168809.1">
    <property type="nucleotide sequence ID" value="NZ_VAWA01000001.1"/>
</dbReference>
<evidence type="ECO:0008006" key="5">
    <source>
        <dbReference type="Google" id="ProtNLM"/>
    </source>
</evidence>
<evidence type="ECO:0000256" key="2">
    <source>
        <dbReference type="SAM" id="Phobius"/>
    </source>
</evidence>
<keyword evidence="2" id="KW-0472">Membrane</keyword>
<feature type="transmembrane region" description="Helical" evidence="2">
    <location>
        <begin position="35"/>
        <end position="62"/>
    </location>
</feature>
<organism evidence="3 4">
    <name type="scientific">Nesterenkonia sphaerica</name>
    <dbReference type="NCBI Taxonomy" id="1804988"/>
    <lineage>
        <taxon>Bacteria</taxon>
        <taxon>Bacillati</taxon>
        <taxon>Actinomycetota</taxon>
        <taxon>Actinomycetes</taxon>
        <taxon>Micrococcales</taxon>
        <taxon>Micrococcaceae</taxon>
        <taxon>Nesterenkonia</taxon>
    </lineage>
</organism>
<feature type="transmembrane region" description="Helical" evidence="2">
    <location>
        <begin position="74"/>
        <end position="92"/>
    </location>
</feature>
<proteinExistence type="predicted"/>
<protein>
    <recommendedName>
        <fullName evidence="5">PH regulation protein F</fullName>
    </recommendedName>
</protein>
<evidence type="ECO:0000313" key="4">
    <source>
        <dbReference type="Proteomes" id="UP000306544"/>
    </source>
</evidence>
<keyword evidence="2" id="KW-0812">Transmembrane</keyword>
<reference evidence="3 4" key="1">
    <citation type="submission" date="2019-05" db="EMBL/GenBank/DDBJ databases">
        <title>Nesterenkonia sp. GY239, isolated from the Southern Atlantic Ocean.</title>
        <authorList>
            <person name="Zhang G."/>
        </authorList>
    </citation>
    <scope>NUCLEOTIDE SEQUENCE [LARGE SCALE GENOMIC DNA]</scope>
    <source>
        <strain evidence="3 4">GY239</strain>
    </source>
</reference>
<evidence type="ECO:0000313" key="3">
    <source>
        <dbReference type="EMBL" id="TLP79844.1"/>
    </source>
</evidence>
<evidence type="ECO:0000256" key="1">
    <source>
        <dbReference type="SAM" id="MobiDB-lite"/>
    </source>
</evidence>
<name>A0A5R9APA5_9MICC</name>
<dbReference type="EMBL" id="VAWA01000001">
    <property type="protein sequence ID" value="TLP79844.1"/>
    <property type="molecule type" value="Genomic_DNA"/>
</dbReference>
<dbReference type="AlphaFoldDB" id="A0A5R9APA5"/>
<feature type="transmembrane region" description="Helical" evidence="2">
    <location>
        <begin position="6"/>
        <end position="28"/>
    </location>
</feature>
<accession>A0A5R9APA5</accession>
<comment type="caution">
    <text evidence="3">The sequence shown here is derived from an EMBL/GenBank/DDBJ whole genome shotgun (WGS) entry which is preliminary data.</text>
</comment>